<dbReference type="InterPro" id="IPR009000">
    <property type="entry name" value="Transl_B-barrel_sf"/>
</dbReference>
<evidence type="ECO:0000259" key="6">
    <source>
        <dbReference type="Pfam" id="PF22594"/>
    </source>
</evidence>
<evidence type="ECO:0000256" key="1">
    <source>
        <dbReference type="ARBA" id="ARBA00007249"/>
    </source>
</evidence>
<keyword evidence="7" id="KW-0648">Protein biosynthesis</keyword>
<proteinExistence type="inferred from homology"/>
<accession>L9JBV8</accession>
<keyword evidence="7" id="KW-0251">Elongation factor</keyword>
<feature type="domain" description="Tr-type G" evidence="4">
    <location>
        <begin position="5"/>
        <end position="68"/>
    </location>
</feature>
<dbReference type="Gene3D" id="2.40.30.10">
    <property type="entry name" value="Translation factors"/>
    <property type="match status" value="1"/>
</dbReference>
<evidence type="ECO:0000313" key="8">
    <source>
        <dbReference type="Proteomes" id="UP000011518"/>
    </source>
</evidence>
<dbReference type="GO" id="GO:0003746">
    <property type="term" value="F:translation elongation factor activity"/>
    <property type="evidence" value="ECO:0007669"/>
    <property type="project" value="UniProtKB-KW"/>
</dbReference>
<feature type="domain" description="Translation elongation factor EFTu-like" evidence="5">
    <location>
        <begin position="110"/>
        <end position="162"/>
    </location>
</feature>
<organism evidence="7 8">
    <name type="scientific">Tupaia chinensis</name>
    <name type="common">Chinese tree shrew</name>
    <name type="synonym">Tupaia belangeri chinensis</name>
    <dbReference type="NCBI Taxonomy" id="246437"/>
    <lineage>
        <taxon>Eukaryota</taxon>
        <taxon>Metazoa</taxon>
        <taxon>Chordata</taxon>
        <taxon>Craniata</taxon>
        <taxon>Vertebrata</taxon>
        <taxon>Euteleostomi</taxon>
        <taxon>Mammalia</taxon>
        <taxon>Eutheria</taxon>
        <taxon>Euarchontoglires</taxon>
        <taxon>Scandentia</taxon>
        <taxon>Tupaiidae</taxon>
        <taxon>Tupaia</taxon>
    </lineage>
</organism>
<dbReference type="InterPro" id="IPR000795">
    <property type="entry name" value="T_Tr_GTP-bd_dom"/>
</dbReference>
<dbReference type="InParanoid" id="L9JBV8"/>
<protein>
    <submittedName>
        <fullName evidence="7">Putative elongation factor 1-alpha-like 3</fullName>
    </submittedName>
</protein>
<evidence type="ECO:0000259" key="5">
    <source>
        <dbReference type="Pfam" id="PF03144"/>
    </source>
</evidence>
<dbReference type="SUPFAM" id="SSF50447">
    <property type="entry name" value="Translation proteins"/>
    <property type="match status" value="1"/>
</dbReference>
<dbReference type="InterPro" id="IPR004161">
    <property type="entry name" value="EFTu-like_2"/>
</dbReference>
<dbReference type="SUPFAM" id="SSF50465">
    <property type="entry name" value="EF-Tu/eEF-1alpha/eIF2-gamma C-terminal domain"/>
    <property type="match status" value="1"/>
</dbReference>
<comment type="similarity">
    <text evidence="1">Belongs to the TRAFAC class translation factor GTPase superfamily. Classic translation factor GTPase family. EF-Tu/EF-1A subfamily.</text>
</comment>
<dbReference type="Pfam" id="PF03144">
    <property type="entry name" value="GTP_EFTU_D2"/>
    <property type="match status" value="1"/>
</dbReference>
<dbReference type="Pfam" id="PF00009">
    <property type="entry name" value="GTP_EFTU"/>
    <property type="match status" value="1"/>
</dbReference>
<evidence type="ECO:0000256" key="2">
    <source>
        <dbReference type="ARBA" id="ARBA00022741"/>
    </source>
</evidence>
<keyword evidence="3" id="KW-0342">GTP-binding</keyword>
<feature type="domain" description="GTP-eEF1A C-terminal" evidence="6">
    <location>
        <begin position="167"/>
        <end position="225"/>
    </location>
</feature>
<dbReference type="AlphaFoldDB" id="L9JBV8"/>
<dbReference type="Pfam" id="PF22594">
    <property type="entry name" value="GTP-eEF1A_C"/>
    <property type="match status" value="1"/>
</dbReference>
<dbReference type="Proteomes" id="UP000011518">
    <property type="component" value="Unassembled WGS sequence"/>
</dbReference>
<dbReference type="SUPFAM" id="SSF52540">
    <property type="entry name" value="P-loop containing nucleoside triphosphate hydrolases"/>
    <property type="match status" value="1"/>
</dbReference>
<dbReference type="STRING" id="246437.L9JBV8"/>
<keyword evidence="8" id="KW-1185">Reference proteome</keyword>
<evidence type="ECO:0000259" key="4">
    <source>
        <dbReference type="Pfam" id="PF00009"/>
    </source>
</evidence>
<dbReference type="InterPro" id="IPR027417">
    <property type="entry name" value="P-loop_NTPase"/>
</dbReference>
<dbReference type="InterPro" id="IPR054696">
    <property type="entry name" value="GTP-eEF1A_C"/>
</dbReference>
<dbReference type="Gene3D" id="3.40.50.300">
    <property type="entry name" value="P-loop containing nucleotide triphosphate hydrolases"/>
    <property type="match status" value="1"/>
</dbReference>
<reference evidence="8" key="1">
    <citation type="submission" date="2012-07" db="EMBL/GenBank/DDBJ databases">
        <title>Genome of the Chinese tree shrew, a rising model animal genetically related to primates.</title>
        <authorList>
            <person name="Zhang G."/>
            <person name="Fan Y."/>
            <person name="Yao Y."/>
            <person name="Huang Z."/>
        </authorList>
    </citation>
    <scope>NUCLEOTIDE SEQUENCE [LARGE SCALE GENOMIC DNA]</scope>
</reference>
<dbReference type="GO" id="GO:0003924">
    <property type="term" value="F:GTPase activity"/>
    <property type="evidence" value="ECO:0007669"/>
    <property type="project" value="InterPro"/>
</dbReference>
<gene>
    <name evidence="7" type="ORF">TREES_T100017308</name>
</gene>
<evidence type="ECO:0000256" key="3">
    <source>
        <dbReference type="ARBA" id="ARBA00023134"/>
    </source>
</evidence>
<dbReference type="EMBL" id="KB321092">
    <property type="protein sequence ID" value="ELW47784.1"/>
    <property type="molecule type" value="Genomic_DNA"/>
</dbReference>
<dbReference type="InterPro" id="IPR009001">
    <property type="entry name" value="Transl_elong_EF1A/Init_IF2_C"/>
</dbReference>
<keyword evidence="2" id="KW-0547">Nucleotide-binding</keyword>
<dbReference type="InterPro" id="IPR050100">
    <property type="entry name" value="TRAFAC_GTPase_members"/>
</dbReference>
<evidence type="ECO:0000313" key="7">
    <source>
        <dbReference type="EMBL" id="ELW47784.1"/>
    </source>
</evidence>
<reference evidence="8" key="2">
    <citation type="journal article" date="2013" name="Nat. Commun.">
        <title>Genome of the Chinese tree shrew.</title>
        <authorList>
            <person name="Fan Y."/>
            <person name="Huang Z.Y."/>
            <person name="Cao C.C."/>
            <person name="Chen C.S."/>
            <person name="Chen Y.X."/>
            <person name="Fan D.D."/>
            <person name="He J."/>
            <person name="Hou H.L."/>
            <person name="Hu L."/>
            <person name="Hu X.T."/>
            <person name="Jiang X.T."/>
            <person name="Lai R."/>
            <person name="Lang Y.S."/>
            <person name="Liang B."/>
            <person name="Liao S.G."/>
            <person name="Mu D."/>
            <person name="Ma Y.Y."/>
            <person name="Niu Y.Y."/>
            <person name="Sun X.Q."/>
            <person name="Xia J.Q."/>
            <person name="Xiao J."/>
            <person name="Xiong Z.Q."/>
            <person name="Xu L."/>
            <person name="Yang L."/>
            <person name="Zhang Y."/>
            <person name="Zhao W."/>
            <person name="Zhao X.D."/>
            <person name="Zheng Y.T."/>
            <person name="Zhou J.M."/>
            <person name="Zhu Y.B."/>
            <person name="Zhang G.J."/>
            <person name="Wang J."/>
            <person name="Yao Y.G."/>
        </authorList>
    </citation>
    <scope>NUCLEOTIDE SEQUENCE [LARGE SCALE GENOMIC DNA]</scope>
</reference>
<name>L9JBV8_TUPCH</name>
<dbReference type="GO" id="GO:0005525">
    <property type="term" value="F:GTP binding"/>
    <property type="evidence" value="ECO:0007669"/>
    <property type="project" value="UniProtKB-KW"/>
</dbReference>
<sequence length="284" mass="30825">MGKEKTHTNIVVIGHVDSGKSTTSGHLIDKCGGVDQRIMEKIEREAAEMGKGSFKDVWVLDKQKAEHEWYHHWHIGPTVLSRLLLLQLVNLKLVSPRMGRHDMYKIDGIGIVSLGRVETGVLKPGLVVTFAPVNVTTEVKTVEMHHEALSEAPPGDNVGFNVSKMFDVAMLQLEDGPKSLKSGDAAIADMVPGKSRCVESLSDYPPLGHFAVRDMRHTVAVGVIKAVDKSRSWQGVTMFPFEEPGAADLDPTSFLASTKVLCSVGSQPPLGEADSLIPQTQGQS</sequence>
<dbReference type="PANTHER" id="PTHR23115">
    <property type="entry name" value="TRANSLATION FACTOR"/>
    <property type="match status" value="1"/>
</dbReference>